<evidence type="ECO:0000259" key="2">
    <source>
        <dbReference type="SMART" id="SM00245"/>
    </source>
</evidence>
<dbReference type="AlphaFoldDB" id="A0A1G9PEY0"/>
<dbReference type="Pfam" id="PF03572">
    <property type="entry name" value="Peptidase_S41"/>
    <property type="match status" value="1"/>
</dbReference>
<dbReference type="STRING" id="144026.SAMN04488568_103202"/>
<dbReference type="RefSeq" id="WP_091767453.1">
    <property type="nucleotide sequence ID" value="NZ_FNHG01000003.1"/>
</dbReference>
<sequence length="445" mass="48542">MIFLNKVSVIAIAAMAVTQAPAWAQDAIDAAERDAAVTALAQVIEDEFFDAERAANIASGMRAAEDDGAFDEATTAQDLAEALTAHLHEQDRHFSVRYIGPEAAAAQLAREASEDRAARDAAYAEQMAQMARRNFAFDAVEILPGNIGYIELRGFAPIDPAEPTARAALEFVAHTDAVIFDLRENRGGDPTMVQYLTSHFLEPGGETLINTFVSRDYDYPNQMWSLPSHPAGHRPDVPVYVLTSGNTASAGEAFSYHLQAMERGTLVGETTYGAGNPGGVQIVPEGYGVFVSTGSARNPITGTNWEGTGVTPDIEIDADQALDRALMEAYGALERLTEDEGRLRELGWMREALEVAQNPVVLSADELAVYAGDFGPRDIRVETGGLIYQREGRDPVPLIALGEHRFKFANEDDYRLVFQLDRRGRVEALEVRLLDGRTELNPVVR</sequence>
<dbReference type="SMART" id="SM00245">
    <property type="entry name" value="TSPc"/>
    <property type="match status" value="1"/>
</dbReference>
<keyword evidence="1" id="KW-0732">Signal</keyword>
<feature type="domain" description="Tail specific protease" evidence="2">
    <location>
        <begin position="123"/>
        <end position="317"/>
    </location>
</feature>
<dbReference type="OrthoDB" id="5377981at2"/>
<gene>
    <name evidence="3" type="ORF">SAMN04488568_103202</name>
</gene>
<evidence type="ECO:0000313" key="3">
    <source>
        <dbReference type="EMBL" id="SDL97041.1"/>
    </source>
</evidence>
<reference evidence="3 4" key="1">
    <citation type="submission" date="2016-10" db="EMBL/GenBank/DDBJ databases">
        <authorList>
            <person name="de Groot N.N."/>
        </authorList>
    </citation>
    <scope>NUCLEOTIDE SEQUENCE [LARGE SCALE GENOMIC DNA]</scope>
    <source>
        <strain evidence="3 4">DSM 16077</strain>
    </source>
</reference>
<accession>A0A1G9PEY0</accession>
<dbReference type="PANTHER" id="PTHR11261">
    <property type="entry name" value="INTERPHOTORECEPTOR RETINOID-BINDING PROTEIN"/>
    <property type="match status" value="1"/>
</dbReference>
<dbReference type="InterPro" id="IPR005151">
    <property type="entry name" value="Tail-specific_protease"/>
</dbReference>
<keyword evidence="4" id="KW-1185">Reference proteome</keyword>
<organism evidence="3 4">
    <name type="scientific">Maricaulis salignorans</name>
    <dbReference type="NCBI Taxonomy" id="144026"/>
    <lineage>
        <taxon>Bacteria</taxon>
        <taxon>Pseudomonadati</taxon>
        <taxon>Pseudomonadota</taxon>
        <taxon>Alphaproteobacteria</taxon>
        <taxon>Maricaulales</taxon>
        <taxon>Maricaulaceae</taxon>
        <taxon>Maricaulis</taxon>
    </lineage>
</organism>
<dbReference type="Proteomes" id="UP000199759">
    <property type="component" value="Unassembled WGS sequence"/>
</dbReference>
<dbReference type="GO" id="GO:0008236">
    <property type="term" value="F:serine-type peptidase activity"/>
    <property type="evidence" value="ECO:0007669"/>
    <property type="project" value="InterPro"/>
</dbReference>
<dbReference type="Gene3D" id="3.30.750.44">
    <property type="match status" value="1"/>
</dbReference>
<dbReference type="EMBL" id="FNHG01000003">
    <property type="protein sequence ID" value="SDL97041.1"/>
    <property type="molecule type" value="Genomic_DNA"/>
</dbReference>
<dbReference type="SUPFAM" id="SSF52096">
    <property type="entry name" value="ClpP/crotonase"/>
    <property type="match status" value="1"/>
</dbReference>
<dbReference type="InterPro" id="IPR029045">
    <property type="entry name" value="ClpP/crotonase-like_dom_sf"/>
</dbReference>
<proteinExistence type="predicted"/>
<evidence type="ECO:0000313" key="4">
    <source>
        <dbReference type="Proteomes" id="UP000199759"/>
    </source>
</evidence>
<dbReference type="GO" id="GO:0006508">
    <property type="term" value="P:proteolysis"/>
    <property type="evidence" value="ECO:0007669"/>
    <property type="project" value="InterPro"/>
</dbReference>
<dbReference type="PANTHER" id="PTHR11261:SF3">
    <property type="entry name" value="RETINOL-BINDING PROTEIN 3"/>
    <property type="match status" value="1"/>
</dbReference>
<feature type="chain" id="PRO_5011787503" evidence="1">
    <location>
        <begin position="25"/>
        <end position="445"/>
    </location>
</feature>
<name>A0A1G9PEY0_9PROT</name>
<protein>
    <submittedName>
        <fullName evidence="3">Peptidase family S41</fullName>
    </submittedName>
</protein>
<dbReference type="Gene3D" id="3.90.226.10">
    <property type="entry name" value="2-enoyl-CoA Hydratase, Chain A, domain 1"/>
    <property type="match status" value="1"/>
</dbReference>
<dbReference type="CDD" id="cd07563">
    <property type="entry name" value="Peptidase_S41_IRBP"/>
    <property type="match status" value="1"/>
</dbReference>
<evidence type="ECO:0000256" key="1">
    <source>
        <dbReference type="SAM" id="SignalP"/>
    </source>
</evidence>
<feature type="signal peptide" evidence="1">
    <location>
        <begin position="1"/>
        <end position="24"/>
    </location>
</feature>